<reference evidence="2 3" key="1">
    <citation type="submission" date="2023-12" db="EMBL/GenBank/DDBJ databases">
        <title>A high-quality genome assembly for Dillenia turbinata (Dilleniales).</title>
        <authorList>
            <person name="Chanderbali A."/>
        </authorList>
    </citation>
    <scope>NUCLEOTIDE SEQUENCE [LARGE SCALE GENOMIC DNA]</scope>
    <source>
        <strain evidence="2">LSX21</strain>
        <tissue evidence="2">Leaf</tissue>
    </source>
</reference>
<dbReference type="InterPro" id="IPR058353">
    <property type="entry name" value="DUF8040"/>
</dbReference>
<dbReference type="Proteomes" id="UP001370490">
    <property type="component" value="Unassembled WGS sequence"/>
</dbReference>
<organism evidence="2 3">
    <name type="scientific">Dillenia turbinata</name>
    <dbReference type="NCBI Taxonomy" id="194707"/>
    <lineage>
        <taxon>Eukaryota</taxon>
        <taxon>Viridiplantae</taxon>
        <taxon>Streptophyta</taxon>
        <taxon>Embryophyta</taxon>
        <taxon>Tracheophyta</taxon>
        <taxon>Spermatophyta</taxon>
        <taxon>Magnoliopsida</taxon>
        <taxon>eudicotyledons</taxon>
        <taxon>Gunneridae</taxon>
        <taxon>Pentapetalae</taxon>
        <taxon>Dilleniales</taxon>
        <taxon>Dilleniaceae</taxon>
        <taxon>Dillenia</taxon>
    </lineage>
</organism>
<comment type="caution">
    <text evidence="2">The sequence shown here is derived from an EMBL/GenBank/DDBJ whole genome shotgun (WGS) entry which is preliminary data.</text>
</comment>
<gene>
    <name evidence="2" type="ORF">RJ641_006445</name>
</gene>
<proteinExistence type="predicted"/>
<name>A0AAN8Z636_9MAGN</name>
<evidence type="ECO:0000313" key="2">
    <source>
        <dbReference type="EMBL" id="KAK6927854.1"/>
    </source>
</evidence>
<dbReference type="Pfam" id="PF26138">
    <property type="entry name" value="DUF8040"/>
    <property type="match status" value="1"/>
</dbReference>
<protein>
    <recommendedName>
        <fullName evidence="1">DUF8040 domain-containing protein</fullName>
    </recommendedName>
</protein>
<accession>A0AAN8Z636</accession>
<sequence length="153" mass="17731">MTCAHGVGNRLIQEKFNHSGETIHRHFHQVLGSINKFAKNIIKPHPHHNNGVSYHMPQNNKYLPFFKARNFDGKEQRMTIDSSKKLYMLGMGIKQDIWLCIKGKIFVITLKIFVVQEQDNCVNLAGTKKSLIFYIRLVEISLSILLEARKHVF</sequence>
<evidence type="ECO:0000313" key="3">
    <source>
        <dbReference type="Proteomes" id="UP001370490"/>
    </source>
</evidence>
<dbReference type="AlphaFoldDB" id="A0AAN8Z636"/>
<evidence type="ECO:0000259" key="1">
    <source>
        <dbReference type="Pfam" id="PF26138"/>
    </source>
</evidence>
<dbReference type="EMBL" id="JBAMMX010000014">
    <property type="protein sequence ID" value="KAK6927854.1"/>
    <property type="molecule type" value="Genomic_DNA"/>
</dbReference>
<feature type="domain" description="DUF8040" evidence="1">
    <location>
        <begin position="1"/>
        <end position="34"/>
    </location>
</feature>
<keyword evidence="3" id="KW-1185">Reference proteome</keyword>